<feature type="region of interest" description="Disordered" evidence="1">
    <location>
        <begin position="60"/>
        <end position="94"/>
    </location>
</feature>
<evidence type="ECO:0000313" key="4">
    <source>
        <dbReference type="EMBL" id="QCQ22468.1"/>
    </source>
</evidence>
<dbReference type="Proteomes" id="UP000298602">
    <property type="component" value="Chromosome"/>
</dbReference>
<dbReference type="Pfam" id="PF04280">
    <property type="entry name" value="Tim44"/>
    <property type="match status" value="1"/>
</dbReference>
<dbReference type="Gene3D" id="3.10.450.240">
    <property type="match status" value="1"/>
</dbReference>
<keyword evidence="2" id="KW-0472">Membrane</keyword>
<organism evidence="4 5">
    <name type="scientific">Desulfoglaeba alkanexedens ALDC</name>
    <dbReference type="NCBI Taxonomy" id="980445"/>
    <lineage>
        <taxon>Bacteria</taxon>
        <taxon>Pseudomonadati</taxon>
        <taxon>Thermodesulfobacteriota</taxon>
        <taxon>Syntrophobacteria</taxon>
        <taxon>Syntrophobacterales</taxon>
        <taxon>Syntrophobacteraceae</taxon>
        <taxon>Desulfoglaeba</taxon>
    </lineage>
</organism>
<feature type="transmembrane region" description="Helical" evidence="2">
    <location>
        <begin position="129"/>
        <end position="149"/>
    </location>
</feature>
<evidence type="ECO:0000259" key="3">
    <source>
        <dbReference type="SMART" id="SM00978"/>
    </source>
</evidence>
<dbReference type="EMBL" id="CP040098">
    <property type="protein sequence ID" value="QCQ22468.1"/>
    <property type="molecule type" value="Genomic_DNA"/>
</dbReference>
<dbReference type="OrthoDB" id="5297955at2"/>
<gene>
    <name evidence="4" type="ORF">FDQ92_10020</name>
</gene>
<dbReference type="KEGG" id="dax:FDQ92_10020"/>
<dbReference type="InterPro" id="IPR007379">
    <property type="entry name" value="Tim44-like_dom"/>
</dbReference>
<sequence>MPNGRIGKVRSGACMRTHEERRMLKKFSVLVSLIFVFSGVFAVFVETGDARRLGGGRSFGSSSGYQRSVPRQSLPQKSPGVTSQRATQGQAQPGAMASRGIFGGIGGMVSGLIMGSLIGSLLFGGGMGAFKGFGLFDLLIFGLMAYLLYRMVRSRRSAAAQAAGYGGLAGTGSSREAGSQPVAGGWGGLSAGESAEPKRPLLPEGFDEKSFLEGAKKAYARLQEAWNKRDLEDIRLFAVPEVFEEIERQARESKDNERTEIILVNADLLEARELNGKIVASVLFDVMMRENASQEVPEQVREIWHFSKAKSEGAKWMLEGIQQVE</sequence>
<evidence type="ECO:0000313" key="5">
    <source>
        <dbReference type="Proteomes" id="UP000298602"/>
    </source>
</evidence>
<reference evidence="4 5" key="2">
    <citation type="submission" date="2019-05" db="EMBL/GenBank/DDBJ databases">
        <authorList>
            <person name="Suflita J.M."/>
            <person name="Marks C.R."/>
        </authorList>
    </citation>
    <scope>NUCLEOTIDE SEQUENCE [LARGE SCALE GENOMIC DNA]</scope>
    <source>
        <strain evidence="4 5">ALDC</strain>
    </source>
</reference>
<dbReference type="PANTHER" id="PTHR41542:SF1">
    <property type="entry name" value="BLL5807 PROTEIN"/>
    <property type="match status" value="1"/>
</dbReference>
<evidence type="ECO:0000256" key="2">
    <source>
        <dbReference type="SAM" id="Phobius"/>
    </source>
</evidence>
<accession>A0A4P8L3L0</accession>
<dbReference type="InterPro" id="IPR032710">
    <property type="entry name" value="NTF2-like_dom_sf"/>
</dbReference>
<evidence type="ECO:0000256" key="1">
    <source>
        <dbReference type="SAM" id="MobiDB-lite"/>
    </source>
</evidence>
<dbReference type="AlphaFoldDB" id="A0A4P8L3L0"/>
<keyword evidence="2" id="KW-0812">Transmembrane</keyword>
<feature type="transmembrane region" description="Helical" evidence="2">
    <location>
        <begin position="101"/>
        <end position="123"/>
    </location>
</feature>
<keyword evidence="5" id="KW-1185">Reference proteome</keyword>
<feature type="compositionally biased region" description="Polar residues" evidence="1">
    <location>
        <begin position="69"/>
        <end position="91"/>
    </location>
</feature>
<proteinExistence type="predicted"/>
<reference evidence="4 5" key="1">
    <citation type="submission" date="2019-05" db="EMBL/GenBank/DDBJ databases">
        <title>The Complete Genome Sequence of the n-alkane-degrading Desulfoglaeba alkanexedens ALDC reveals multiple alkylsuccinate synthase gene clusters.</title>
        <authorList>
            <person name="Callaghan A.V."/>
            <person name="Davidova I.A."/>
            <person name="Duncan K.E."/>
            <person name="Morris B."/>
            <person name="McInerney M.J."/>
        </authorList>
    </citation>
    <scope>NUCLEOTIDE SEQUENCE [LARGE SCALE GENOMIC DNA]</scope>
    <source>
        <strain evidence="4 5">ALDC</strain>
    </source>
</reference>
<name>A0A4P8L3L0_9BACT</name>
<keyword evidence="2" id="KW-1133">Transmembrane helix</keyword>
<feature type="transmembrane region" description="Helical" evidence="2">
    <location>
        <begin position="27"/>
        <end position="45"/>
    </location>
</feature>
<dbReference type="SUPFAM" id="SSF54427">
    <property type="entry name" value="NTF2-like"/>
    <property type="match status" value="1"/>
</dbReference>
<feature type="domain" description="Tim44-like" evidence="3">
    <location>
        <begin position="189"/>
        <end position="323"/>
    </location>
</feature>
<protein>
    <submittedName>
        <fullName evidence="4">Tim44 domain-containing protein</fullName>
    </submittedName>
</protein>
<dbReference type="SMART" id="SM00978">
    <property type="entry name" value="Tim44"/>
    <property type="match status" value="1"/>
</dbReference>
<dbReference type="PANTHER" id="PTHR41542">
    <property type="entry name" value="BLL5807 PROTEIN"/>
    <property type="match status" value="1"/>
</dbReference>
<feature type="region of interest" description="Disordered" evidence="1">
    <location>
        <begin position="170"/>
        <end position="199"/>
    </location>
</feature>